<evidence type="ECO:0000256" key="1">
    <source>
        <dbReference type="SAM" id="MobiDB-lite"/>
    </source>
</evidence>
<accession>A0AAQ4EFE6</accession>
<name>A0AAQ4EFE6_AMBAM</name>
<keyword evidence="3" id="KW-1185">Reference proteome</keyword>
<feature type="region of interest" description="Disordered" evidence="1">
    <location>
        <begin position="50"/>
        <end position="122"/>
    </location>
</feature>
<protein>
    <submittedName>
        <fullName evidence="2">Uncharacterized protein</fullName>
    </submittedName>
</protein>
<organism evidence="2 3">
    <name type="scientific">Amblyomma americanum</name>
    <name type="common">Lone star tick</name>
    <dbReference type="NCBI Taxonomy" id="6943"/>
    <lineage>
        <taxon>Eukaryota</taxon>
        <taxon>Metazoa</taxon>
        <taxon>Ecdysozoa</taxon>
        <taxon>Arthropoda</taxon>
        <taxon>Chelicerata</taxon>
        <taxon>Arachnida</taxon>
        <taxon>Acari</taxon>
        <taxon>Parasitiformes</taxon>
        <taxon>Ixodida</taxon>
        <taxon>Ixodoidea</taxon>
        <taxon>Ixodidae</taxon>
        <taxon>Amblyomminae</taxon>
        <taxon>Amblyomma</taxon>
    </lineage>
</organism>
<dbReference type="EMBL" id="JARKHS020016996">
    <property type="protein sequence ID" value="KAK8773372.1"/>
    <property type="molecule type" value="Genomic_DNA"/>
</dbReference>
<feature type="compositionally biased region" description="Basic residues" evidence="1">
    <location>
        <begin position="110"/>
        <end position="122"/>
    </location>
</feature>
<reference evidence="2 3" key="1">
    <citation type="journal article" date="2023" name="Arcadia Sci">
        <title>De novo assembly of a long-read Amblyomma americanum tick genome.</title>
        <authorList>
            <person name="Chou S."/>
            <person name="Poskanzer K.E."/>
            <person name="Rollins M."/>
            <person name="Thuy-Boun P.S."/>
        </authorList>
    </citation>
    <scope>NUCLEOTIDE SEQUENCE [LARGE SCALE GENOMIC DNA]</scope>
    <source>
        <strain evidence="2">F_SG_1</strain>
        <tissue evidence="2">Salivary glands</tissue>
    </source>
</reference>
<sequence>MTKLASAKSESPLSLKRHRALDVAVSHAVPNGPGGAVTIYGRDVILRRPVRQVRRGGPTASDSDGGPVASVIGQTARLALSRRPRRPMESASAIGSSGTPSSTTEATAGRGKRLRDRLRRRA</sequence>
<dbReference type="AlphaFoldDB" id="A0AAQ4EFE6"/>
<feature type="compositionally biased region" description="Polar residues" evidence="1">
    <location>
        <begin position="93"/>
        <end position="106"/>
    </location>
</feature>
<comment type="caution">
    <text evidence="2">The sequence shown here is derived from an EMBL/GenBank/DDBJ whole genome shotgun (WGS) entry which is preliminary data.</text>
</comment>
<evidence type="ECO:0000313" key="2">
    <source>
        <dbReference type="EMBL" id="KAK8773372.1"/>
    </source>
</evidence>
<gene>
    <name evidence="2" type="ORF">V5799_012096</name>
</gene>
<evidence type="ECO:0000313" key="3">
    <source>
        <dbReference type="Proteomes" id="UP001321473"/>
    </source>
</evidence>
<proteinExistence type="predicted"/>
<dbReference type="Proteomes" id="UP001321473">
    <property type="component" value="Unassembled WGS sequence"/>
</dbReference>